<dbReference type="PROSITE" id="PS00141">
    <property type="entry name" value="ASP_PROTEASE"/>
    <property type="match status" value="1"/>
</dbReference>
<dbReference type="EMBL" id="CP144697">
    <property type="protein sequence ID" value="WVZ13742.1"/>
    <property type="molecule type" value="Genomic_DNA"/>
</dbReference>
<name>A0AAQ3S140_VIGMU</name>
<dbReference type="InterPro" id="IPR001969">
    <property type="entry name" value="Aspartic_peptidase_AS"/>
</dbReference>
<protein>
    <recommendedName>
        <fullName evidence="2">Retrotransposon gag domain-containing protein</fullName>
    </recommendedName>
</protein>
<dbReference type="GO" id="GO:0004190">
    <property type="term" value="F:aspartic-type endopeptidase activity"/>
    <property type="evidence" value="ECO:0007669"/>
    <property type="project" value="InterPro"/>
</dbReference>
<dbReference type="SUPFAM" id="SSF50630">
    <property type="entry name" value="Acid proteases"/>
    <property type="match status" value="1"/>
</dbReference>
<feature type="region of interest" description="Disordered" evidence="1">
    <location>
        <begin position="268"/>
        <end position="288"/>
    </location>
</feature>
<evidence type="ECO:0000313" key="3">
    <source>
        <dbReference type="EMBL" id="WVZ13742.1"/>
    </source>
</evidence>
<dbReference type="Proteomes" id="UP001374535">
    <property type="component" value="Chromosome 4"/>
</dbReference>
<organism evidence="3 4">
    <name type="scientific">Vigna mungo</name>
    <name type="common">Black gram</name>
    <name type="synonym">Phaseolus mungo</name>
    <dbReference type="NCBI Taxonomy" id="3915"/>
    <lineage>
        <taxon>Eukaryota</taxon>
        <taxon>Viridiplantae</taxon>
        <taxon>Streptophyta</taxon>
        <taxon>Embryophyta</taxon>
        <taxon>Tracheophyta</taxon>
        <taxon>Spermatophyta</taxon>
        <taxon>Magnoliopsida</taxon>
        <taxon>eudicotyledons</taxon>
        <taxon>Gunneridae</taxon>
        <taxon>Pentapetalae</taxon>
        <taxon>rosids</taxon>
        <taxon>fabids</taxon>
        <taxon>Fabales</taxon>
        <taxon>Fabaceae</taxon>
        <taxon>Papilionoideae</taxon>
        <taxon>50 kb inversion clade</taxon>
        <taxon>NPAAA clade</taxon>
        <taxon>indigoferoid/millettioid clade</taxon>
        <taxon>Phaseoleae</taxon>
        <taxon>Vigna</taxon>
    </lineage>
</organism>
<dbReference type="CDD" id="cd00303">
    <property type="entry name" value="retropepsin_like"/>
    <property type="match status" value="1"/>
</dbReference>
<reference evidence="3 4" key="1">
    <citation type="journal article" date="2023" name="Life. Sci Alliance">
        <title>Evolutionary insights into 3D genome organization and epigenetic landscape of Vigna mungo.</title>
        <authorList>
            <person name="Junaid A."/>
            <person name="Singh B."/>
            <person name="Bhatia S."/>
        </authorList>
    </citation>
    <scope>NUCLEOTIDE SEQUENCE [LARGE SCALE GENOMIC DNA]</scope>
    <source>
        <strain evidence="3">Urdbean</strain>
    </source>
</reference>
<evidence type="ECO:0000256" key="1">
    <source>
        <dbReference type="SAM" id="MobiDB-lite"/>
    </source>
</evidence>
<dbReference type="Pfam" id="PF03732">
    <property type="entry name" value="Retrotrans_gag"/>
    <property type="match status" value="1"/>
</dbReference>
<feature type="region of interest" description="Disordered" evidence="1">
    <location>
        <begin position="56"/>
        <end position="78"/>
    </location>
</feature>
<dbReference type="InterPro" id="IPR021109">
    <property type="entry name" value="Peptidase_aspartic_dom_sf"/>
</dbReference>
<dbReference type="Gene3D" id="2.40.70.10">
    <property type="entry name" value="Acid Proteases"/>
    <property type="match status" value="1"/>
</dbReference>
<sequence length="539" mass="60310">MADATRFQAAMREQEERLENKIISKLEERLIEITASIRQAIEASIDRRILETLHQTSDSATHASGRSSNSNPISGGVRTSNSTYSCGTRLARIDFPRFGGNAIQQWIYQCETYFAIDGTPEDFRVKLAVIHFEGKALQWHTSFVKTLPGGNLPTWTDFTSILIDHFGEIDDDPISDLMKLRQTGSVVQYHDQFDAITSRLDLSDTHLLSCFLGGLKKDIQMTVKMFQPHDLRKAFQLAKLYESACASNIPTKFSLKSPSAYTNTKAILPTPKPLHKPTDSPKNQPYSNKKLTPVFMTERISKGLCYFCDESYSPAHALTHKKLEIHVLEVSDNEEEVKDQLDETDEDDNPSLDPHISVHALTGIATFNTMRVTGYFKKKPLHILIDSGSTHNFLDESVAKNLGYPLTVISPLSVAVADGARVNITATAKPFPWTMHNREFTSDMLLIPLGCCDVVLGIEWLVTLGDITWNFDKLTMQFSVQGKRMVLRGTTDTGLKTARKRQLQKTITGGVHLSLLQLCDKDNDFLFHSLTTCGLPAHS</sequence>
<dbReference type="Pfam" id="PF08284">
    <property type="entry name" value="RVP_2"/>
    <property type="match status" value="1"/>
</dbReference>
<dbReference type="GO" id="GO:0006508">
    <property type="term" value="P:proteolysis"/>
    <property type="evidence" value="ECO:0007669"/>
    <property type="project" value="InterPro"/>
</dbReference>
<dbReference type="InterPro" id="IPR032567">
    <property type="entry name" value="RTL1-rel"/>
</dbReference>
<keyword evidence="4" id="KW-1185">Reference proteome</keyword>
<feature type="domain" description="Retrotransposon gag" evidence="2">
    <location>
        <begin position="126"/>
        <end position="216"/>
    </location>
</feature>
<accession>A0AAQ3S140</accession>
<dbReference type="InterPro" id="IPR005162">
    <property type="entry name" value="Retrotrans_gag_dom"/>
</dbReference>
<evidence type="ECO:0000313" key="4">
    <source>
        <dbReference type="Proteomes" id="UP001374535"/>
    </source>
</evidence>
<dbReference type="PANTHER" id="PTHR15503">
    <property type="entry name" value="LDOC1 RELATED"/>
    <property type="match status" value="1"/>
</dbReference>
<proteinExistence type="predicted"/>
<gene>
    <name evidence="3" type="ORF">V8G54_011308</name>
</gene>
<evidence type="ECO:0000259" key="2">
    <source>
        <dbReference type="Pfam" id="PF03732"/>
    </source>
</evidence>
<dbReference type="PANTHER" id="PTHR15503:SF22">
    <property type="entry name" value="TRANSPOSON TY3-I GAG POLYPROTEIN"/>
    <property type="match status" value="1"/>
</dbReference>
<dbReference type="AlphaFoldDB" id="A0AAQ3S140"/>